<proteinExistence type="predicted"/>
<dbReference type="GO" id="GO:0016491">
    <property type="term" value="F:oxidoreductase activity"/>
    <property type="evidence" value="ECO:0007669"/>
    <property type="project" value="InterPro"/>
</dbReference>
<organism evidence="1 2">
    <name type="scientific">Williamsia sterculiae</name>
    <dbReference type="NCBI Taxonomy" id="1344003"/>
    <lineage>
        <taxon>Bacteria</taxon>
        <taxon>Bacillati</taxon>
        <taxon>Actinomycetota</taxon>
        <taxon>Actinomycetes</taxon>
        <taxon>Mycobacteriales</taxon>
        <taxon>Nocardiaceae</taxon>
        <taxon>Williamsia</taxon>
    </lineage>
</organism>
<evidence type="ECO:0000313" key="1">
    <source>
        <dbReference type="EMBL" id="SIS14243.1"/>
    </source>
</evidence>
<name>A0A1N7GNV0_9NOCA</name>
<keyword evidence="2" id="KW-1185">Reference proteome</keyword>
<reference evidence="1 2" key="1">
    <citation type="submission" date="2017-01" db="EMBL/GenBank/DDBJ databases">
        <authorList>
            <person name="Mah S.A."/>
            <person name="Swanson W.J."/>
            <person name="Moy G.W."/>
            <person name="Vacquier V.D."/>
        </authorList>
    </citation>
    <scope>NUCLEOTIDE SEQUENCE [LARGE SCALE GENOMIC DNA]</scope>
    <source>
        <strain evidence="1 2">CPCC 203464</strain>
    </source>
</reference>
<dbReference type="RefSeq" id="WP_076480807.1">
    <property type="nucleotide sequence ID" value="NZ_FTNT01000009.1"/>
</dbReference>
<dbReference type="InterPro" id="IPR012348">
    <property type="entry name" value="RNR-like"/>
</dbReference>
<dbReference type="Pfam" id="PF11583">
    <property type="entry name" value="AurF"/>
    <property type="match status" value="1"/>
</dbReference>
<sequence length="332" mass="38257">MTNSITYAPGAAVTEQQDYGRILDDLSAASVHRSYDPYIDIAWDDPHMAVVADDDRWVLSGEVDPIGRHPWYQQRPRHEQIRIGMWRQANIAKVGLQFESILIRGLMQYSFKLPNGAREFRYGTHEAKEECNHTLMFQELVNRIGVDVPGARRSFKRLSPVVPLASTVFPMIFFFGVLAGEEPIDHLQKDLLRDGTTAHPTMSAVFQLHVAEEARHISFAHTLLREKIPAMGRLHRFLLSLMFPIAMRWLCGVIMVPPREFRREFDVPRSVMRDMFWRSPESAAFLRDVFGDVRMLGDQCGLMNPVSRRVWRVLRIDGRSSRYRSEPTYSAA</sequence>
<dbReference type="Proteomes" id="UP000186218">
    <property type="component" value="Unassembled WGS sequence"/>
</dbReference>
<protein>
    <submittedName>
        <fullName evidence="1">p-aminobenzoate N-oxygenase AurF</fullName>
    </submittedName>
</protein>
<gene>
    <name evidence="1" type="ORF">SAMN05445060_2933</name>
</gene>
<dbReference type="OrthoDB" id="5138986at2"/>
<accession>A0A1N7GNV0</accession>
<dbReference type="STRING" id="1344003.SAMN05445060_2933"/>
<dbReference type="AlphaFoldDB" id="A0A1N7GNV0"/>
<dbReference type="Gene3D" id="1.10.620.20">
    <property type="entry name" value="Ribonucleotide Reductase, subunit A"/>
    <property type="match status" value="1"/>
</dbReference>
<evidence type="ECO:0000313" key="2">
    <source>
        <dbReference type="Proteomes" id="UP000186218"/>
    </source>
</evidence>
<dbReference type="InterPro" id="IPR025859">
    <property type="entry name" value="AurF/CmlI"/>
</dbReference>
<dbReference type="EMBL" id="FTNT01000009">
    <property type="protein sequence ID" value="SIS14243.1"/>
    <property type="molecule type" value="Genomic_DNA"/>
</dbReference>